<dbReference type="InterPro" id="IPR006680">
    <property type="entry name" value="Amidohydro-rel"/>
</dbReference>
<evidence type="ECO:0000313" key="4">
    <source>
        <dbReference type="Proteomes" id="UP000681425"/>
    </source>
</evidence>
<dbReference type="Pfam" id="PF04909">
    <property type="entry name" value="Amidohydro_2"/>
    <property type="match status" value="1"/>
</dbReference>
<dbReference type="PANTHER" id="PTHR21240">
    <property type="entry name" value="2-AMINO-3-CARBOXYLMUCONATE-6-SEMIALDEHYDE DECARBOXYLASE"/>
    <property type="match status" value="1"/>
</dbReference>
<reference evidence="3" key="1">
    <citation type="submission" date="2021-04" db="EMBL/GenBank/DDBJ databases">
        <title>Isolation of p-tert-butylphenol degrading bacteria Sphingobium phenoxybenzoativorans Tas13 from active sludge.</title>
        <authorList>
            <person name="Li Y."/>
        </authorList>
    </citation>
    <scope>NUCLEOTIDE SEQUENCE</scope>
    <source>
        <strain evidence="3">Tas13</strain>
    </source>
</reference>
<dbReference type="Proteomes" id="UP000681425">
    <property type="component" value="Chromosome"/>
</dbReference>
<keyword evidence="1" id="KW-0456">Lyase</keyword>
<feature type="domain" description="Amidohydrolase-related" evidence="2">
    <location>
        <begin position="8"/>
        <end position="303"/>
    </location>
</feature>
<dbReference type="KEGG" id="spph:KFK14_05915"/>
<keyword evidence="4" id="KW-1185">Reference proteome</keyword>
<dbReference type="GO" id="GO:0016787">
    <property type="term" value="F:hydrolase activity"/>
    <property type="evidence" value="ECO:0007669"/>
    <property type="project" value="InterPro"/>
</dbReference>
<evidence type="ECO:0000259" key="2">
    <source>
        <dbReference type="Pfam" id="PF04909"/>
    </source>
</evidence>
<dbReference type="EMBL" id="CP073910">
    <property type="protein sequence ID" value="QUT06965.1"/>
    <property type="molecule type" value="Genomic_DNA"/>
</dbReference>
<dbReference type="GO" id="GO:0016831">
    <property type="term" value="F:carboxy-lyase activity"/>
    <property type="evidence" value="ECO:0007669"/>
    <property type="project" value="InterPro"/>
</dbReference>
<dbReference type="InterPro" id="IPR032465">
    <property type="entry name" value="ACMSD"/>
</dbReference>
<gene>
    <name evidence="3" type="ORF">KFK14_05915</name>
</gene>
<evidence type="ECO:0000256" key="1">
    <source>
        <dbReference type="ARBA" id="ARBA00023239"/>
    </source>
</evidence>
<dbReference type="Gene3D" id="3.20.20.140">
    <property type="entry name" value="Metal-dependent hydrolases"/>
    <property type="match status" value="1"/>
</dbReference>
<name>A0A975K8Z5_9SPHN</name>
<accession>A0A975K8Z5</accession>
<dbReference type="PANTHER" id="PTHR21240:SF19">
    <property type="entry name" value="CATALYTIC_ HYDROLASE"/>
    <property type="match status" value="1"/>
</dbReference>
<protein>
    <submittedName>
        <fullName evidence="3">Amidohydrolase</fullName>
    </submittedName>
</protein>
<dbReference type="SUPFAM" id="SSF51556">
    <property type="entry name" value="Metallo-dependent hydrolases"/>
    <property type="match status" value="1"/>
</dbReference>
<dbReference type="AlphaFoldDB" id="A0A975K8Z5"/>
<organism evidence="3 4">
    <name type="scientific">Sphingobium phenoxybenzoativorans</name>
    <dbReference type="NCBI Taxonomy" id="1592790"/>
    <lineage>
        <taxon>Bacteria</taxon>
        <taxon>Pseudomonadati</taxon>
        <taxon>Pseudomonadota</taxon>
        <taxon>Alphaproteobacteria</taxon>
        <taxon>Sphingomonadales</taxon>
        <taxon>Sphingomonadaceae</taxon>
        <taxon>Sphingobium</taxon>
    </lineage>
</organism>
<evidence type="ECO:0000313" key="3">
    <source>
        <dbReference type="EMBL" id="QUT06965.1"/>
    </source>
</evidence>
<dbReference type="InterPro" id="IPR032466">
    <property type="entry name" value="Metal_Hydrolase"/>
</dbReference>
<sequence length="304" mass="34182">MADDVIFDTHAHLIADDYTAYPASPLRGTTHVTQMTYSATAEWLIDQMDANGVGKACIVQRGHVYGYDNSYIIDSGKKYPDRFVPVVILDAQDPETPAKYRDMALNHGVRGLRLAQTHFEFFDTAWMNSPEAMECWRTAADLGTPVAIIFFRRHLSWALPALKFIAEYLPSLPIIVDHIGTPHTLSNPEKARYDAAGLDSSMPPPPDFGIAETIAMFEKLPNVSFKFTEINMERLADQRAEPSRFIRRLADAFGADRLMWGSDLGQSEWPYADKAQLARQAAAELNADERRAFLYGTADRLYAR</sequence>
<proteinExistence type="predicted"/>
<dbReference type="RefSeq" id="WP_212610211.1">
    <property type="nucleotide sequence ID" value="NZ_CP073910.1"/>
</dbReference>